<dbReference type="GO" id="GO:0005634">
    <property type="term" value="C:nucleus"/>
    <property type="evidence" value="ECO:0007669"/>
    <property type="project" value="UniProtKB-SubCell"/>
</dbReference>
<dbReference type="CDD" id="cd12148">
    <property type="entry name" value="fungal_TF_MHR"/>
    <property type="match status" value="1"/>
</dbReference>
<reference evidence="4" key="1">
    <citation type="submission" date="2023-02" db="EMBL/GenBank/DDBJ databases">
        <title>Identification and recombinant expression of a fungal hydrolase from Papiliotrema laurentii that hydrolyzes apple cutin and clears colloidal polyester polyurethane.</title>
        <authorList>
            <consortium name="DOE Joint Genome Institute"/>
            <person name="Roman V.A."/>
            <person name="Bojanowski C."/>
            <person name="Crable B.R."/>
            <person name="Wagner D.N."/>
            <person name="Hung C.S."/>
            <person name="Nadeau L.J."/>
            <person name="Schratz L."/>
            <person name="Haridas S."/>
            <person name="Pangilinan J."/>
            <person name="Lipzen A."/>
            <person name="Na H."/>
            <person name="Yan M."/>
            <person name="Ng V."/>
            <person name="Grigoriev I.V."/>
            <person name="Spatafora J.W."/>
            <person name="Barlow D."/>
            <person name="Biffinger J."/>
            <person name="Kelley-Loughnane N."/>
            <person name="Varaljay V.A."/>
            <person name="Crookes-Goodson W.J."/>
        </authorList>
    </citation>
    <scope>NUCLEOTIDE SEQUENCE</scope>
    <source>
        <strain evidence="4">5307AH</strain>
    </source>
</reference>
<dbReference type="GO" id="GO:0008270">
    <property type="term" value="F:zinc ion binding"/>
    <property type="evidence" value="ECO:0007669"/>
    <property type="project" value="InterPro"/>
</dbReference>
<dbReference type="PANTHER" id="PTHR31001:SF90">
    <property type="entry name" value="CENTROMERE DNA-BINDING PROTEIN COMPLEX CBF3 SUBUNIT B"/>
    <property type="match status" value="1"/>
</dbReference>
<dbReference type="AlphaFoldDB" id="A0AAD9FN95"/>
<keyword evidence="2" id="KW-0539">Nucleus</keyword>
<dbReference type="InterPro" id="IPR007219">
    <property type="entry name" value="XnlR_reg_dom"/>
</dbReference>
<dbReference type="EMBL" id="JAODAN010000011">
    <property type="protein sequence ID" value="KAK1921103.1"/>
    <property type="molecule type" value="Genomic_DNA"/>
</dbReference>
<evidence type="ECO:0000313" key="5">
    <source>
        <dbReference type="Proteomes" id="UP001182556"/>
    </source>
</evidence>
<organism evidence="4 5">
    <name type="scientific">Papiliotrema laurentii</name>
    <name type="common">Cryptococcus laurentii</name>
    <dbReference type="NCBI Taxonomy" id="5418"/>
    <lineage>
        <taxon>Eukaryota</taxon>
        <taxon>Fungi</taxon>
        <taxon>Dikarya</taxon>
        <taxon>Basidiomycota</taxon>
        <taxon>Agaricomycotina</taxon>
        <taxon>Tremellomycetes</taxon>
        <taxon>Tremellales</taxon>
        <taxon>Rhynchogastremaceae</taxon>
        <taxon>Papiliotrema</taxon>
    </lineage>
</organism>
<proteinExistence type="predicted"/>
<dbReference type="GO" id="GO:0006351">
    <property type="term" value="P:DNA-templated transcription"/>
    <property type="evidence" value="ECO:0007669"/>
    <property type="project" value="InterPro"/>
</dbReference>
<evidence type="ECO:0000259" key="3">
    <source>
        <dbReference type="Pfam" id="PF04082"/>
    </source>
</evidence>
<dbReference type="InterPro" id="IPR050613">
    <property type="entry name" value="Sec_Metabolite_Reg"/>
</dbReference>
<dbReference type="PANTHER" id="PTHR31001">
    <property type="entry name" value="UNCHARACTERIZED TRANSCRIPTIONAL REGULATORY PROTEIN"/>
    <property type="match status" value="1"/>
</dbReference>
<accession>A0AAD9FN95</accession>
<gene>
    <name evidence="4" type="ORF">DB88DRAFT_443801</name>
</gene>
<comment type="caution">
    <text evidence="4">The sequence shown here is derived from an EMBL/GenBank/DDBJ whole genome shotgun (WGS) entry which is preliminary data.</text>
</comment>
<comment type="subcellular location">
    <subcellularLocation>
        <location evidence="1">Nucleus</location>
    </subcellularLocation>
</comment>
<name>A0AAD9FN95_PAPLA</name>
<dbReference type="GO" id="GO:0003677">
    <property type="term" value="F:DNA binding"/>
    <property type="evidence" value="ECO:0007669"/>
    <property type="project" value="InterPro"/>
</dbReference>
<protein>
    <submittedName>
        <fullName evidence="4">CND05990-like protein</fullName>
    </submittedName>
</protein>
<dbReference type="Pfam" id="PF04082">
    <property type="entry name" value="Fungal_trans"/>
    <property type="match status" value="1"/>
</dbReference>
<keyword evidence="5" id="KW-1185">Reference proteome</keyword>
<sequence length="703" mass="78070">MYTVNTISLTRRVADSRRKNRCSKQIPCDVCVKRQVPHLCRLEEVFKTSDAATAPLLPAPPSPSDFAAFAQRMHSEMYALKTRIDALESGVLVGSKRRRMDSEEARYGRRSILIAATTLEFLALGIDRRLGNSAWEGDERVQRASLALYPDDASSRKHILAGPAERPLPESIRDALLPRANVNAILRFAEGHGLWQHCCVFFPRFFREVERFWETIQQDDTWAAVDPTWVALLYTLLGIAVHQMSPEQAAACGLSEADRLVLPNASVSAAEDALHHGQFLSRPTIWTVQVIAMLAMCGHNVCESDLLSSLLVIGIKTAQTLKLHTLGGQAKLLEGSDVELGKRLWWALAQEDWFGIPFRGVWFVHQDQFDTPMPSNCHDHDLVEGKAMDRPTAELTVAFKQCFSSQVSIIVRDTFSQLPHDSVSKVRSLLDSLPHALQSTRTRSNHLAEPKPPWADAMRHYLSISAMHKIIVIFRAALARGGSVSDRALAQAACVGAAESIVDELEQGGREEIVMQSLWTIPYHGLAAAVVLILDLPSVSSDALVLQRRQRVQTAKAALERLSPTSRIARRGLQASWLVRGGVICREPDRIGPVRLAERGRRCHQRPKRGPFSRNGTSCEQYQAVRRSRDKALSHRPLNQMMGGDDVSAAGLNPEGDVPQPIDAFDLNEDYTEQLLRGLQMSVPDVGRLFDGFLGTFDCNGMV</sequence>
<evidence type="ECO:0000256" key="1">
    <source>
        <dbReference type="ARBA" id="ARBA00004123"/>
    </source>
</evidence>
<evidence type="ECO:0000313" key="4">
    <source>
        <dbReference type="EMBL" id="KAK1921103.1"/>
    </source>
</evidence>
<evidence type="ECO:0000256" key="2">
    <source>
        <dbReference type="ARBA" id="ARBA00023242"/>
    </source>
</evidence>
<feature type="domain" description="Xylanolytic transcriptional activator regulatory" evidence="3">
    <location>
        <begin position="195"/>
        <end position="348"/>
    </location>
</feature>
<dbReference type="Proteomes" id="UP001182556">
    <property type="component" value="Unassembled WGS sequence"/>
</dbReference>